<evidence type="ECO:0000256" key="5">
    <source>
        <dbReference type="ARBA" id="ARBA00022737"/>
    </source>
</evidence>
<feature type="repeat" description="ANK" evidence="11">
    <location>
        <begin position="111"/>
        <end position="143"/>
    </location>
</feature>
<keyword evidence="3" id="KW-0716">Sensory transduction</keyword>
<dbReference type="SUPFAM" id="SSF48403">
    <property type="entry name" value="Ankyrin repeat"/>
    <property type="match status" value="2"/>
</dbReference>
<dbReference type="Pfam" id="PF00520">
    <property type="entry name" value="Ion_trans"/>
    <property type="match status" value="1"/>
</dbReference>
<feature type="domain" description="Ion transport" evidence="13">
    <location>
        <begin position="945"/>
        <end position="1141"/>
    </location>
</feature>
<dbReference type="HOGENOM" id="CLU_006750_1_0_1"/>
<dbReference type="InterPro" id="IPR052076">
    <property type="entry name" value="TRP_cation_channel"/>
</dbReference>
<keyword evidence="2" id="KW-0813">Transport</keyword>
<evidence type="ECO:0000256" key="8">
    <source>
        <dbReference type="ARBA" id="ARBA00023065"/>
    </source>
</evidence>
<reference evidence="15" key="1">
    <citation type="submission" date="2011-05" db="EMBL/GenBank/DDBJ databases">
        <authorList>
            <person name="Richards S.R."/>
            <person name="Qu J."/>
            <person name="Jiang H."/>
            <person name="Jhangiani S.N."/>
            <person name="Agravi P."/>
            <person name="Goodspeed R."/>
            <person name="Gross S."/>
            <person name="Mandapat C."/>
            <person name="Jackson L."/>
            <person name="Mathew T."/>
            <person name="Pu L."/>
            <person name="Thornton R."/>
            <person name="Saada N."/>
            <person name="Wilczek-Boney K.B."/>
            <person name="Lee S."/>
            <person name="Kovar C."/>
            <person name="Wu Y."/>
            <person name="Scherer S.E."/>
            <person name="Worley K.C."/>
            <person name="Muzny D.M."/>
            <person name="Gibbs R."/>
        </authorList>
    </citation>
    <scope>NUCLEOTIDE SEQUENCE</scope>
    <source>
        <strain evidence="15">Brora</strain>
    </source>
</reference>
<feature type="transmembrane region" description="Helical" evidence="12">
    <location>
        <begin position="969"/>
        <end position="990"/>
    </location>
</feature>
<dbReference type="PANTHER" id="PTHR47143:SF3">
    <property type="entry name" value="PWWP DOMAIN-CONTAINING PROTEIN"/>
    <property type="match status" value="1"/>
</dbReference>
<organism evidence="14 15">
    <name type="scientific">Strigamia maritima</name>
    <name type="common">European centipede</name>
    <name type="synonym">Geophilus maritimus</name>
    <dbReference type="NCBI Taxonomy" id="126957"/>
    <lineage>
        <taxon>Eukaryota</taxon>
        <taxon>Metazoa</taxon>
        <taxon>Ecdysozoa</taxon>
        <taxon>Arthropoda</taxon>
        <taxon>Myriapoda</taxon>
        <taxon>Chilopoda</taxon>
        <taxon>Pleurostigmophora</taxon>
        <taxon>Geophilomorpha</taxon>
        <taxon>Linotaeniidae</taxon>
        <taxon>Strigamia</taxon>
    </lineage>
</organism>
<feature type="transmembrane region" description="Helical" evidence="12">
    <location>
        <begin position="1045"/>
        <end position="1067"/>
    </location>
</feature>
<dbReference type="PANTHER" id="PTHR47143">
    <property type="entry name" value="TRANSIENT RECEPTOR POTENTIAL CATION CHANNEL PROTEIN PAINLESS"/>
    <property type="match status" value="1"/>
</dbReference>
<feature type="repeat" description="ANK" evidence="11">
    <location>
        <begin position="250"/>
        <end position="283"/>
    </location>
</feature>
<dbReference type="AlphaFoldDB" id="T1ILR7"/>
<evidence type="ECO:0000256" key="1">
    <source>
        <dbReference type="ARBA" id="ARBA00004141"/>
    </source>
</evidence>
<evidence type="ECO:0000256" key="12">
    <source>
        <dbReference type="SAM" id="Phobius"/>
    </source>
</evidence>
<name>T1ILR7_STRMM</name>
<feature type="repeat" description="ANK" evidence="11">
    <location>
        <begin position="529"/>
        <end position="561"/>
    </location>
</feature>
<feature type="repeat" description="ANK" evidence="11">
    <location>
        <begin position="662"/>
        <end position="694"/>
    </location>
</feature>
<dbReference type="InterPro" id="IPR005821">
    <property type="entry name" value="Ion_trans_dom"/>
</dbReference>
<evidence type="ECO:0000313" key="15">
    <source>
        <dbReference type="Proteomes" id="UP000014500"/>
    </source>
</evidence>
<protein>
    <recommendedName>
        <fullName evidence="13">Ion transport domain-containing protein</fullName>
    </recommendedName>
</protein>
<dbReference type="PRINTS" id="PR01415">
    <property type="entry name" value="ANKYRIN"/>
</dbReference>
<dbReference type="Pfam" id="PF12796">
    <property type="entry name" value="Ank_2"/>
    <property type="match status" value="6"/>
</dbReference>
<accession>T1ILR7</accession>
<dbReference type="EMBL" id="JH430884">
    <property type="status" value="NOT_ANNOTATED_CDS"/>
    <property type="molecule type" value="Genomic_DNA"/>
</dbReference>
<feature type="repeat" description="ANK" evidence="11">
    <location>
        <begin position="284"/>
        <end position="316"/>
    </location>
</feature>
<evidence type="ECO:0000256" key="11">
    <source>
        <dbReference type="PROSITE-ProRule" id="PRU00023"/>
    </source>
</evidence>
<feature type="transmembrane region" description="Helical" evidence="12">
    <location>
        <begin position="1005"/>
        <end position="1025"/>
    </location>
</feature>
<dbReference type="Gene3D" id="1.10.287.70">
    <property type="match status" value="1"/>
</dbReference>
<feature type="repeat" description="ANK" evidence="11">
    <location>
        <begin position="427"/>
        <end position="459"/>
    </location>
</feature>
<dbReference type="Pfam" id="PF00023">
    <property type="entry name" value="Ank"/>
    <property type="match status" value="1"/>
</dbReference>
<dbReference type="eggNOG" id="KOG0510">
    <property type="taxonomic scope" value="Eukaryota"/>
</dbReference>
<feature type="transmembrane region" description="Helical" evidence="12">
    <location>
        <begin position="1105"/>
        <end position="1131"/>
    </location>
</feature>
<sequence length="1270" mass="144837">MMEKAQYINESFNNADELFLHGRMATLRPSPMPSPRASPLRRLKNNLDFVLDVANNVDSSKKRPMSLEIGQLDVPKTLHQAARDGDIKLMKYLLDASVTNLKRKIDQLDEDELSPLHYAARYNFFEMVNLLVEKGANVNIRGEEGLTPLHFAARHVRKMKTSRPKTDKNPKPIMVQDPIQIVLENYQDGKLKPRSYNLSSVQKKVLFSKQIRHSDSRESLDSNNSSDPSTISVIHFLASQGAMINCKDNSGQTPLHYAAMRGNEIAARELLHCREINIEATDNQEMTPIHLAAVHGSVEIAAMLIEAGANIRCCDKNQATALHKAAMEGHIAIAKLLLDAAELKGGWVKVAQMVSDQDDAQNTALHLAVDNGHCDIVKLLIQKGADVNAPRLNFIYPLHLAAVSGNLDIVKLLVTENNARIDCLNRGQETPLYRAAEYNQTDVINYLILHGAMIERRDKDNFTPLLIAACEGHVDAIKCLLKHGADIFAVDKNDKSAVYWAAEENHLESLVILLQEPKAKELLARPDRFGNTPLHVAAMKGYLSVVQYLLDQDAQIDHKNEDEQTPLHFAAKHGKTKVVRELLKRKQPIVNDEDEDSNTAMHLAALAGFDRATQLLLNAGANSEERNSHHWTALDCACAKGWIKTVRVLLAADSPIDPPEKIKITPLHLAAGRGHAEVVKLLIQWGARVNRLDDNGRNSLEVAIEHSHKNVAMVIIQSDYWREALSNETINPKTGFRDTPMRMLIRKLPDVAEKVFFRCTSTNKFGTEHQAFTVTFNYEFLDDMYASYRENSFDYREPICVPCTPKEKDIYDDDNNVTKEATLYSDDAIILKKNHPLMIMVRSRRRKLLSHPLCMSLVHLKWIHFGRYLYYFHLLYYILFVTFITGYIIHTKNPVLEGFMDSNKEKIIQNGTDIAEIISQATCLKVLQESVGEPPKPPLFAVMGKYIIIVLSVISLIRETFQIYQMRWHYLNAENILQWVCYVSSLLLVIDFNECSEQTGYRESWQWQMASVTVLFSWVDLLLFIRKFPYLGIYAVMFTYVFRTFVKALTVMSLLLIAFGLAFYTIFHNQEQFETPWKSIIRVITMMLGEYQFDDLFDDDLAYPIPAYILIVLFLLLCSMATLNLLIGLAVDDIKEVQEQAELRRLAMQVELVLNVESILPKFLLRRFIIKQHSVTPNKKHDTFYKKILAKIAHFEMTHIAMTYSGKNDKTELEKIHENHEYLSDSINNLGNTVHQLELQNQRIESLLMTLISHKGLQWEDEDDYSLYSV</sequence>
<feature type="repeat" description="ANK" evidence="11">
    <location>
        <begin position="596"/>
        <end position="628"/>
    </location>
</feature>
<comment type="subcellular location">
    <subcellularLocation>
        <location evidence="1">Membrane</location>
        <topology evidence="1">Multi-pass membrane protein</topology>
    </subcellularLocation>
</comment>
<keyword evidence="5" id="KW-0677">Repeat</keyword>
<proteinExistence type="predicted"/>
<dbReference type="GO" id="GO:0034703">
    <property type="term" value="C:cation channel complex"/>
    <property type="evidence" value="ECO:0007669"/>
    <property type="project" value="UniProtKB-ARBA"/>
</dbReference>
<feature type="repeat" description="ANK" evidence="11">
    <location>
        <begin position="562"/>
        <end position="585"/>
    </location>
</feature>
<dbReference type="InterPro" id="IPR002110">
    <property type="entry name" value="Ankyrin_rpt"/>
</dbReference>
<dbReference type="PROSITE" id="PS50088">
    <property type="entry name" value="ANK_REPEAT"/>
    <property type="match status" value="12"/>
</dbReference>
<dbReference type="OMA" id="PLFIRVE"/>
<dbReference type="Gene3D" id="1.25.40.20">
    <property type="entry name" value="Ankyrin repeat-containing domain"/>
    <property type="match status" value="5"/>
</dbReference>
<dbReference type="PROSITE" id="PS50297">
    <property type="entry name" value="ANK_REP_REGION"/>
    <property type="match status" value="12"/>
</dbReference>
<evidence type="ECO:0000256" key="4">
    <source>
        <dbReference type="ARBA" id="ARBA00022692"/>
    </source>
</evidence>
<dbReference type="EnsemblMetazoa" id="SMAR001905-RA">
    <property type="protein sequence ID" value="SMAR001905-PA"/>
    <property type="gene ID" value="SMAR001905"/>
</dbReference>
<dbReference type="SMART" id="SM00248">
    <property type="entry name" value="ANK"/>
    <property type="match status" value="16"/>
</dbReference>
<reference evidence="14" key="2">
    <citation type="submission" date="2015-02" db="UniProtKB">
        <authorList>
            <consortium name="EnsemblMetazoa"/>
        </authorList>
    </citation>
    <scope>IDENTIFICATION</scope>
</reference>
<dbReference type="Proteomes" id="UP000014500">
    <property type="component" value="Unassembled WGS sequence"/>
</dbReference>
<dbReference type="PhylomeDB" id="T1ILR7"/>
<keyword evidence="10" id="KW-0407">Ion channel</keyword>
<evidence type="ECO:0000313" key="14">
    <source>
        <dbReference type="EnsemblMetazoa" id="SMAR001905-PA"/>
    </source>
</evidence>
<dbReference type="GO" id="GO:0005216">
    <property type="term" value="F:monoatomic ion channel activity"/>
    <property type="evidence" value="ECO:0007669"/>
    <property type="project" value="InterPro"/>
</dbReference>
<evidence type="ECO:0000256" key="6">
    <source>
        <dbReference type="ARBA" id="ARBA00022989"/>
    </source>
</evidence>
<evidence type="ECO:0000259" key="13">
    <source>
        <dbReference type="Pfam" id="PF00520"/>
    </source>
</evidence>
<keyword evidence="8" id="KW-0406">Ion transport</keyword>
<feature type="repeat" description="ANK" evidence="11">
    <location>
        <begin position="317"/>
        <end position="339"/>
    </location>
</feature>
<keyword evidence="9 12" id="KW-0472">Membrane</keyword>
<dbReference type="Pfam" id="PF13637">
    <property type="entry name" value="Ank_4"/>
    <property type="match status" value="1"/>
</dbReference>
<keyword evidence="4 12" id="KW-0812">Transmembrane</keyword>
<feature type="transmembrane region" description="Helical" evidence="12">
    <location>
        <begin position="868"/>
        <end position="889"/>
    </location>
</feature>
<keyword evidence="7 11" id="KW-0040">ANK repeat</keyword>
<feature type="repeat" description="ANK" evidence="11">
    <location>
        <begin position="393"/>
        <end position="414"/>
    </location>
</feature>
<evidence type="ECO:0000256" key="2">
    <source>
        <dbReference type="ARBA" id="ARBA00022448"/>
    </source>
</evidence>
<dbReference type="InterPro" id="IPR036770">
    <property type="entry name" value="Ankyrin_rpt-contain_sf"/>
</dbReference>
<keyword evidence="15" id="KW-1185">Reference proteome</keyword>
<evidence type="ECO:0000256" key="10">
    <source>
        <dbReference type="ARBA" id="ARBA00023303"/>
    </source>
</evidence>
<evidence type="ECO:0000256" key="7">
    <source>
        <dbReference type="ARBA" id="ARBA00023043"/>
    </source>
</evidence>
<evidence type="ECO:0000256" key="3">
    <source>
        <dbReference type="ARBA" id="ARBA00022606"/>
    </source>
</evidence>
<feature type="repeat" description="ANK" evidence="11">
    <location>
        <begin position="460"/>
        <end position="492"/>
    </location>
</feature>
<keyword evidence="6 12" id="KW-1133">Transmembrane helix</keyword>
<feature type="transmembrane region" description="Helical" evidence="12">
    <location>
        <begin position="939"/>
        <end position="957"/>
    </location>
</feature>
<evidence type="ECO:0000256" key="9">
    <source>
        <dbReference type="ARBA" id="ARBA00023136"/>
    </source>
</evidence>
<dbReference type="STRING" id="126957.T1ILR7"/>
<feature type="repeat" description="ANK" evidence="11">
    <location>
        <begin position="360"/>
        <end position="392"/>
    </location>
</feature>